<dbReference type="EMBL" id="JACDUR010000005">
    <property type="protein sequence ID" value="MBA2893609.1"/>
    <property type="molecule type" value="Genomic_DNA"/>
</dbReference>
<accession>A0A7W0CM85</accession>
<protein>
    <recommendedName>
        <fullName evidence="4">CU044_5270 family protein</fullName>
    </recommendedName>
</protein>
<dbReference type="AlphaFoldDB" id="A0A7W0CM85"/>
<evidence type="ECO:0008006" key="4">
    <source>
        <dbReference type="Google" id="ProtNLM"/>
    </source>
</evidence>
<comment type="caution">
    <text evidence="2">The sequence shown here is derived from an EMBL/GenBank/DDBJ whole genome shotgun (WGS) entry which is preliminary data.</text>
</comment>
<proteinExistence type="predicted"/>
<keyword evidence="3" id="KW-1185">Reference proteome</keyword>
<name>A0A7W0CM85_9ACTN</name>
<feature type="compositionally biased region" description="Basic and acidic residues" evidence="1">
    <location>
        <begin position="123"/>
        <end position="135"/>
    </location>
</feature>
<sequence>MDDLKLLREMRAGVPEPDADRMRALRKRALRRGRRWPVMPSVLVVALAAAAVVVATAERPQVTQPAQRTVLLNAESALEQAARTVERRAAPSEPRAGQWQYTRSLVVQPSTGERREQESWIRYDGRQTASRRPDGTVRVVDVPPDPGDDDLPPQGYWRKLNALPTDPDDLIRHVTGDRHWIDLPKEEGSKGEEDPADRAYRVLGVYLDQQAIMPPKLEAAIFRALARIPGVTIEQGVADAAGRAGLGMYRPEAGYDPAVSRRYRIFDPATYRVLADQTVYLQDYSIGGEVAFRKGSVFSVTKLATGIVDKPGDVP</sequence>
<dbReference type="RefSeq" id="WP_181612406.1">
    <property type="nucleotide sequence ID" value="NZ_BAABAM010000005.1"/>
</dbReference>
<evidence type="ECO:0000313" key="3">
    <source>
        <dbReference type="Proteomes" id="UP000530928"/>
    </source>
</evidence>
<dbReference type="InterPro" id="IPR047789">
    <property type="entry name" value="CU044_5270-like"/>
</dbReference>
<gene>
    <name evidence="2" type="ORF">HNR30_004970</name>
</gene>
<evidence type="ECO:0000256" key="1">
    <source>
        <dbReference type="SAM" id="MobiDB-lite"/>
    </source>
</evidence>
<dbReference type="Proteomes" id="UP000530928">
    <property type="component" value="Unassembled WGS sequence"/>
</dbReference>
<organism evidence="2 3">
    <name type="scientific">Nonomuraea soli</name>
    <dbReference type="NCBI Taxonomy" id="1032476"/>
    <lineage>
        <taxon>Bacteria</taxon>
        <taxon>Bacillati</taxon>
        <taxon>Actinomycetota</taxon>
        <taxon>Actinomycetes</taxon>
        <taxon>Streptosporangiales</taxon>
        <taxon>Streptosporangiaceae</taxon>
        <taxon>Nonomuraea</taxon>
    </lineage>
</organism>
<dbReference type="NCBIfam" id="NF038083">
    <property type="entry name" value="CU044_5270_fam"/>
    <property type="match status" value="1"/>
</dbReference>
<feature type="region of interest" description="Disordered" evidence="1">
    <location>
        <begin position="123"/>
        <end position="152"/>
    </location>
</feature>
<reference evidence="2 3" key="1">
    <citation type="submission" date="2020-07" db="EMBL/GenBank/DDBJ databases">
        <title>Genomic Encyclopedia of Type Strains, Phase IV (KMG-IV): sequencing the most valuable type-strain genomes for metagenomic binning, comparative biology and taxonomic classification.</title>
        <authorList>
            <person name="Goeker M."/>
        </authorList>
    </citation>
    <scope>NUCLEOTIDE SEQUENCE [LARGE SCALE GENOMIC DNA]</scope>
    <source>
        <strain evidence="2 3">DSM 45533</strain>
    </source>
</reference>
<evidence type="ECO:0000313" key="2">
    <source>
        <dbReference type="EMBL" id="MBA2893609.1"/>
    </source>
</evidence>